<evidence type="ECO:0000313" key="3">
    <source>
        <dbReference type="Proteomes" id="UP000644749"/>
    </source>
</evidence>
<organism evidence="2 3">
    <name type="scientific">Paracoccus aerius</name>
    <dbReference type="NCBI Taxonomy" id="1915382"/>
    <lineage>
        <taxon>Bacteria</taxon>
        <taxon>Pseudomonadati</taxon>
        <taxon>Pseudomonadota</taxon>
        <taxon>Alphaproteobacteria</taxon>
        <taxon>Rhodobacterales</taxon>
        <taxon>Paracoccaceae</taxon>
        <taxon>Paracoccus</taxon>
    </lineage>
</organism>
<dbReference type="RefSeq" id="WP_191307509.1">
    <property type="nucleotide sequence ID" value="NZ_BNCL01000001.1"/>
</dbReference>
<dbReference type="EMBL" id="JAESHT010000038">
    <property type="protein sequence ID" value="MBL3675664.1"/>
    <property type="molecule type" value="Genomic_DNA"/>
</dbReference>
<reference evidence="2 3" key="1">
    <citation type="submission" date="2021-01" db="EMBL/GenBank/DDBJ databases">
        <title>011410 draft genome.</title>
        <authorList>
            <person name="Lang L."/>
        </authorList>
    </citation>
    <scope>NUCLEOTIDE SEQUENCE [LARGE SCALE GENOMIC DNA]</scope>
    <source>
        <strain evidence="2 3">KCTC 42845</strain>
    </source>
</reference>
<keyword evidence="1" id="KW-1133">Transmembrane helix</keyword>
<keyword evidence="1" id="KW-0472">Membrane</keyword>
<sequence length="363" mass="39203">MTDNPRLTLRRAGIAFGFACLLLMLAIPTIFVLLRGDRFTDSTLDYTARFRTNAAAEELARTLEQDWRDLLALAQRVPQLNPEELGHMLTGASGDGSRISWLGYADLGGTVVAATNGLLVGQDVNQRPWFRGGLSGGFAGDVHDAVLLAQLLGSGDGEPLRFIDLALPVLDQAGNPAGVLGLHINAAWLTNELRESARLYGLDLYLLNPTGDVSATSADETPSTGEMQILRAAQTGIETGGRERWPDGRDYFSTVVPQVTHGDLPNFGWRMIGRLEVGRLPFGIDLMQSGAHWALLAMITGIGLLTLVFVRAIMVPLSRLAASAEKIADGSQDYPAISRGTREASQLSLALMRLQHDRISDES</sequence>
<evidence type="ECO:0000256" key="1">
    <source>
        <dbReference type="SAM" id="Phobius"/>
    </source>
</evidence>
<gene>
    <name evidence="2" type="ORF">JL111_19545</name>
</gene>
<feature type="transmembrane region" description="Helical" evidence="1">
    <location>
        <begin position="290"/>
        <end position="310"/>
    </location>
</feature>
<keyword evidence="3" id="KW-1185">Reference proteome</keyword>
<keyword evidence="1" id="KW-0812">Transmembrane</keyword>
<dbReference type="Proteomes" id="UP000644749">
    <property type="component" value="Unassembled WGS sequence"/>
</dbReference>
<protein>
    <submittedName>
        <fullName evidence="2">Cache domain-containing protein</fullName>
    </submittedName>
</protein>
<evidence type="ECO:0000313" key="2">
    <source>
        <dbReference type="EMBL" id="MBL3675664.1"/>
    </source>
</evidence>
<dbReference type="Gene3D" id="3.30.450.20">
    <property type="entry name" value="PAS domain"/>
    <property type="match status" value="1"/>
</dbReference>
<name>A0ABS1SAB2_9RHOB</name>
<accession>A0ABS1SAB2</accession>
<comment type="caution">
    <text evidence="2">The sequence shown here is derived from an EMBL/GenBank/DDBJ whole genome shotgun (WGS) entry which is preliminary data.</text>
</comment>
<proteinExistence type="predicted"/>
<feature type="transmembrane region" description="Helical" evidence="1">
    <location>
        <begin position="12"/>
        <end position="34"/>
    </location>
</feature>